<dbReference type="GO" id="GO:0009245">
    <property type="term" value="P:lipid A biosynthetic process"/>
    <property type="evidence" value="ECO:0007669"/>
    <property type="project" value="UniProtKB-UniRule"/>
</dbReference>
<sequence length="376" mass="41662">MHTIFMGNLRWRQQLYARMWGARAAAGWWRAGLAPLCLVAHGYGGLAWAHRTAYTWGIRQQRHLPCPVVSIGNLTLGGTGKTPLTMWIARWYQQQGRRVAVLSRGYGARPAAHVRVVSAGDGPVLNWQAAGDEPYLLACALPGVPILIGQDRYQTGQYACTHFGAEVLILDDGFQHHALHRDLDIVLIDASNPFGSGHLFPRGILREPLSALRRADALVLTRVEMAEETVPALCQRLQRWYGQTPIYAMRTDRYGAASHHGCGRCRHHPPSAARRRICGDWQSPGLCQHPSGSGHRGGCTARVSRSPSLYARRLAGHCEHHQYPACHRAHHHGKRRRPVTLRLAGASAPVYAAYWRDVSHRRAALGQPISSAYAPC</sequence>
<keyword evidence="9 13" id="KW-0418">Kinase</keyword>
<dbReference type="NCBIfam" id="TIGR00682">
    <property type="entry name" value="lpxK"/>
    <property type="match status" value="1"/>
</dbReference>
<dbReference type="InterPro" id="IPR003758">
    <property type="entry name" value="LpxK"/>
</dbReference>
<comment type="pathway">
    <text evidence="2 13">Glycolipid biosynthesis; lipid IV(A) biosynthesis; lipid IV(A) from (3R)-3-hydroxytetradecanoyl-[acyl-carrier-protein] and UDP-N-acetyl-alpha-D-glucosamine: step 6/6.</text>
</comment>
<evidence type="ECO:0000256" key="6">
    <source>
        <dbReference type="ARBA" id="ARBA00022556"/>
    </source>
</evidence>
<proteinExistence type="inferred from homology"/>
<keyword evidence="10 13" id="KW-0067">ATP-binding</keyword>
<dbReference type="Proteomes" id="UP000712673">
    <property type="component" value="Unassembled WGS sequence"/>
</dbReference>
<dbReference type="SUPFAM" id="SSF52540">
    <property type="entry name" value="P-loop containing nucleoside triphosphate hydrolases"/>
    <property type="match status" value="1"/>
</dbReference>
<dbReference type="PANTHER" id="PTHR42724:SF1">
    <property type="entry name" value="TETRAACYLDISACCHARIDE 4'-KINASE, MITOCHONDRIAL-RELATED"/>
    <property type="match status" value="1"/>
</dbReference>
<comment type="function">
    <text evidence="1 13">Transfers the gamma-phosphate of ATP to the 4'-position of a tetraacyldisaccharide 1-phosphate intermediate (termed DS-1-P) to form tetraacyldisaccharide 1,4'-bis-phosphate (lipid IVA).</text>
</comment>
<evidence type="ECO:0000256" key="4">
    <source>
        <dbReference type="ARBA" id="ARBA00016436"/>
    </source>
</evidence>
<dbReference type="GO" id="GO:0009244">
    <property type="term" value="P:lipopolysaccharide core region biosynthetic process"/>
    <property type="evidence" value="ECO:0007669"/>
    <property type="project" value="TreeGrafter"/>
</dbReference>
<dbReference type="EMBL" id="VGLS01000327">
    <property type="protein sequence ID" value="MBM3224440.1"/>
    <property type="molecule type" value="Genomic_DNA"/>
</dbReference>
<keyword evidence="5 13" id="KW-0444">Lipid biosynthesis</keyword>
<comment type="catalytic activity">
    <reaction evidence="13">
        <text>a lipid A disaccharide + ATP = a lipid IVA + ADP + H(+)</text>
        <dbReference type="Rhea" id="RHEA:67840"/>
        <dbReference type="ChEBI" id="CHEBI:15378"/>
        <dbReference type="ChEBI" id="CHEBI:30616"/>
        <dbReference type="ChEBI" id="CHEBI:176343"/>
        <dbReference type="ChEBI" id="CHEBI:176425"/>
        <dbReference type="ChEBI" id="CHEBI:456216"/>
        <dbReference type="EC" id="2.7.1.130"/>
    </reaction>
</comment>
<reference evidence="14" key="1">
    <citation type="submission" date="2019-03" db="EMBL/GenBank/DDBJ databases">
        <title>Lake Tanganyika Metagenome-Assembled Genomes (MAGs).</title>
        <authorList>
            <person name="Tran P."/>
        </authorList>
    </citation>
    <scope>NUCLEOTIDE SEQUENCE</scope>
    <source>
        <strain evidence="14">K_DeepCast_65m_m2_066</strain>
    </source>
</reference>
<dbReference type="EC" id="2.7.1.130" evidence="3 13"/>
<evidence type="ECO:0000256" key="7">
    <source>
        <dbReference type="ARBA" id="ARBA00022679"/>
    </source>
</evidence>
<evidence type="ECO:0000256" key="5">
    <source>
        <dbReference type="ARBA" id="ARBA00022516"/>
    </source>
</evidence>
<dbReference type="GO" id="GO:0009029">
    <property type="term" value="F:lipid-A 4'-kinase activity"/>
    <property type="evidence" value="ECO:0007669"/>
    <property type="project" value="UniProtKB-UniRule"/>
</dbReference>
<dbReference type="GO" id="GO:0005886">
    <property type="term" value="C:plasma membrane"/>
    <property type="evidence" value="ECO:0007669"/>
    <property type="project" value="TreeGrafter"/>
</dbReference>
<evidence type="ECO:0000256" key="1">
    <source>
        <dbReference type="ARBA" id="ARBA00002274"/>
    </source>
</evidence>
<dbReference type="GO" id="GO:0005524">
    <property type="term" value="F:ATP binding"/>
    <property type="evidence" value="ECO:0007669"/>
    <property type="project" value="UniProtKB-UniRule"/>
</dbReference>
<dbReference type="AlphaFoldDB" id="A0A937W3E7"/>
<evidence type="ECO:0000313" key="15">
    <source>
        <dbReference type="Proteomes" id="UP000712673"/>
    </source>
</evidence>
<evidence type="ECO:0000256" key="11">
    <source>
        <dbReference type="ARBA" id="ARBA00023098"/>
    </source>
</evidence>
<dbReference type="Pfam" id="PF02606">
    <property type="entry name" value="LpxK"/>
    <property type="match status" value="1"/>
</dbReference>
<keyword evidence="6 13" id="KW-0441">Lipid A biosynthesis</keyword>
<keyword evidence="8 13" id="KW-0547">Nucleotide-binding</keyword>
<evidence type="ECO:0000256" key="9">
    <source>
        <dbReference type="ARBA" id="ARBA00022777"/>
    </source>
</evidence>
<feature type="binding site" evidence="13">
    <location>
        <begin position="75"/>
        <end position="82"/>
    </location>
    <ligand>
        <name>ATP</name>
        <dbReference type="ChEBI" id="CHEBI:30616"/>
    </ligand>
</feature>
<keyword evidence="11 13" id="KW-0443">Lipid metabolism</keyword>
<organism evidence="14 15">
    <name type="scientific">Tectimicrobiota bacterium</name>
    <dbReference type="NCBI Taxonomy" id="2528274"/>
    <lineage>
        <taxon>Bacteria</taxon>
        <taxon>Pseudomonadati</taxon>
        <taxon>Nitrospinota/Tectimicrobiota group</taxon>
        <taxon>Candidatus Tectimicrobiota</taxon>
    </lineage>
</organism>
<dbReference type="HAMAP" id="MF_00409">
    <property type="entry name" value="LpxK"/>
    <property type="match status" value="1"/>
</dbReference>
<comment type="similarity">
    <text evidence="13">Belongs to the LpxK family.</text>
</comment>
<keyword evidence="7 13" id="KW-0808">Transferase</keyword>
<protein>
    <recommendedName>
        <fullName evidence="4 13">Tetraacyldisaccharide 4'-kinase</fullName>
        <ecNumber evidence="3 13">2.7.1.130</ecNumber>
    </recommendedName>
    <alternativeName>
        <fullName evidence="12 13">Lipid A 4'-kinase</fullName>
    </alternativeName>
</protein>
<evidence type="ECO:0000256" key="10">
    <source>
        <dbReference type="ARBA" id="ARBA00022840"/>
    </source>
</evidence>
<dbReference type="InterPro" id="IPR027417">
    <property type="entry name" value="P-loop_NTPase"/>
</dbReference>
<evidence type="ECO:0000313" key="14">
    <source>
        <dbReference type="EMBL" id="MBM3224440.1"/>
    </source>
</evidence>
<evidence type="ECO:0000256" key="12">
    <source>
        <dbReference type="ARBA" id="ARBA00029757"/>
    </source>
</evidence>
<gene>
    <name evidence="13 14" type="primary">lpxK</name>
    <name evidence="14" type="ORF">FJZ47_11645</name>
</gene>
<evidence type="ECO:0000256" key="8">
    <source>
        <dbReference type="ARBA" id="ARBA00022741"/>
    </source>
</evidence>
<dbReference type="PANTHER" id="PTHR42724">
    <property type="entry name" value="TETRAACYLDISACCHARIDE 4'-KINASE"/>
    <property type="match status" value="1"/>
</dbReference>
<evidence type="ECO:0000256" key="2">
    <source>
        <dbReference type="ARBA" id="ARBA00004870"/>
    </source>
</evidence>
<evidence type="ECO:0000256" key="13">
    <source>
        <dbReference type="HAMAP-Rule" id="MF_00409"/>
    </source>
</evidence>
<evidence type="ECO:0000256" key="3">
    <source>
        <dbReference type="ARBA" id="ARBA00012071"/>
    </source>
</evidence>
<comment type="caution">
    <text evidence="14">The sequence shown here is derived from an EMBL/GenBank/DDBJ whole genome shotgun (WGS) entry which is preliminary data.</text>
</comment>
<accession>A0A937W3E7</accession>
<name>A0A937W3E7_UNCTE</name>